<dbReference type="SUPFAM" id="SSF48403">
    <property type="entry name" value="Ankyrin repeat"/>
    <property type="match status" value="1"/>
</dbReference>
<proteinExistence type="predicted"/>
<dbReference type="PANTHER" id="PTHR24173">
    <property type="entry name" value="ANKYRIN REPEAT CONTAINING"/>
    <property type="match status" value="1"/>
</dbReference>
<evidence type="ECO:0000313" key="3">
    <source>
        <dbReference type="EMBL" id="CRZ11368.1"/>
    </source>
</evidence>
<dbReference type="InterPro" id="IPR002110">
    <property type="entry name" value="Ankyrin_rpt"/>
</dbReference>
<name>A0A0H5RBG3_9EUKA</name>
<keyword evidence="2" id="KW-0040">ANK repeat</keyword>
<dbReference type="Pfam" id="PF00023">
    <property type="entry name" value="Ank"/>
    <property type="match status" value="1"/>
</dbReference>
<accession>A0A0H5RBG3</accession>
<feature type="non-terminal residue" evidence="3">
    <location>
        <position position="1"/>
    </location>
</feature>
<dbReference type="InterPro" id="IPR036770">
    <property type="entry name" value="Ankyrin_rpt-contain_sf"/>
</dbReference>
<evidence type="ECO:0000256" key="1">
    <source>
        <dbReference type="ARBA" id="ARBA00022737"/>
    </source>
</evidence>
<reference evidence="3" key="1">
    <citation type="submission" date="2015-04" db="EMBL/GenBank/DDBJ databases">
        <title>The genome sequence of the plant pathogenic Rhizarian Plasmodiophora brassicae reveals insights in its biotrophic life cycle and the origin of chitin synthesis.</title>
        <authorList>
            <person name="Schwelm A."/>
            <person name="Fogelqvist J."/>
            <person name="Knaust A."/>
            <person name="Julke S."/>
            <person name="Lilja T."/>
            <person name="Dhandapani V."/>
            <person name="Bonilla-Rosso G."/>
            <person name="Karlsson M."/>
            <person name="Shevchenko A."/>
            <person name="Choi S.R."/>
            <person name="Kim H.G."/>
            <person name="Park J.Y."/>
            <person name="Lim Y.P."/>
            <person name="Ludwig-Muller J."/>
            <person name="Dixelius C."/>
        </authorList>
    </citation>
    <scope>NUCLEOTIDE SEQUENCE</scope>
    <source>
        <tissue evidence="3">Potato root galls</tissue>
    </source>
</reference>
<dbReference type="EMBL" id="HACM01010926">
    <property type="protein sequence ID" value="CRZ11368.1"/>
    <property type="molecule type" value="Transcribed_RNA"/>
</dbReference>
<dbReference type="AlphaFoldDB" id="A0A0H5RBG3"/>
<dbReference type="Gene3D" id="1.25.40.20">
    <property type="entry name" value="Ankyrin repeat-containing domain"/>
    <property type="match status" value="1"/>
</dbReference>
<evidence type="ECO:0000256" key="2">
    <source>
        <dbReference type="ARBA" id="ARBA00023043"/>
    </source>
</evidence>
<keyword evidence="1" id="KW-0677">Repeat</keyword>
<sequence>FLMSKSQPYSLATLPQDIQELIFVIHGLPQLFYTSCQHGCVQILREILRFKRLRRYLERAKHHLHQAFVKACINGHVDVIRLLTIRFSIARNCIDYSLREASSLNRLDVVQYLFHRCMPWNPNTIVNSLQSACFMGAKEVSRFLIMKANVDVSLVSNNLLPLACLTGCHEVVRALLKERHWRPSCLVHACEYGHAEIITLLLQQGQASVPTCLRALSMARHNGYTDIEEMLKKIIGDSNRFNSNM</sequence>
<dbReference type="PANTHER" id="PTHR24173:SF74">
    <property type="entry name" value="ANKYRIN REPEAT DOMAIN-CONTAINING PROTEIN 16"/>
    <property type="match status" value="1"/>
</dbReference>
<protein>
    <submittedName>
        <fullName evidence="3">Uncharacterized protein</fullName>
    </submittedName>
</protein>
<organism evidence="3">
    <name type="scientific">Spongospora subterranea</name>
    <dbReference type="NCBI Taxonomy" id="70186"/>
    <lineage>
        <taxon>Eukaryota</taxon>
        <taxon>Sar</taxon>
        <taxon>Rhizaria</taxon>
        <taxon>Endomyxa</taxon>
        <taxon>Phytomyxea</taxon>
        <taxon>Plasmodiophorida</taxon>
        <taxon>Plasmodiophoridae</taxon>
        <taxon>Spongospora</taxon>
    </lineage>
</organism>